<organism evidence="1 2">
    <name type="scientific">Bionectria ochroleuca</name>
    <name type="common">Gliocladium roseum</name>
    <dbReference type="NCBI Taxonomy" id="29856"/>
    <lineage>
        <taxon>Eukaryota</taxon>
        <taxon>Fungi</taxon>
        <taxon>Dikarya</taxon>
        <taxon>Ascomycota</taxon>
        <taxon>Pezizomycotina</taxon>
        <taxon>Sordariomycetes</taxon>
        <taxon>Hypocreomycetidae</taxon>
        <taxon>Hypocreales</taxon>
        <taxon>Bionectriaceae</taxon>
        <taxon>Clonostachys</taxon>
    </lineage>
</organism>
<keyword evidence="2" id="KW-1185">Reference proteome</keyword>
<comment type="caution">
    <text evidence="1">The sequence shown here is derived from an EMBL/GenBank/DDBJ whole genome shotgun (WGS) entry which is preliminary data.</text>
</comment>
<evidence type="ECO:0000313" key="2">
    <source>
        <dbReference type="Proteomes" id="UP000766486"/>
    </source>
</evidence>
<name>A0ABY6URT7_BIOOC</name>
<reference evidence="1 2" key="1">
    <citation type="submission" date="2019-06" db="EMBL/GenBank/DDBJ databases">
        <authorList>
            <person name="Broberg M."/>
        </authorList>
    </citation>
    <scope>NUCLEOTIDE SEQUENCE [LARGE SCALE GENOMIC DNA]</scope>
</reference>
<dbReference type="Proteomes" id="UP000766486">
    <property type="component" value="Unassembled WGS sequence"/>
</dbReference>
<proteinExistence type="predicted"/>
<gene>
    <name evidence="1" type="ORF">CLO192961_LOCUS328843</name>
</gene>
<sequence>MPFCISLSRGEFDQEQVTALVERMVPSAKVMFNDNSWYVANDELFVFKVPQKNGSTLQLVGRPVPDLDGAKDSINFGTYEKFWTFSLSTNSM</sequence>
<protein>
    <submittedName>
        <fullName evidence="1">Uncharacterized protein</fullName>
    </submittedName>
</protein>
<evidence type="ECO:0000313" key="1">
    <source>
        <dbReference type="EMBL" id="VUC32599.1"/>
    </source>
</evidence>
<dbReference type="EMBL" id="CABFNS010000851">
    <property type="protein sequence ID" value="VUC32599.1"/>
    <property type="molecule type" value="Genomic_DNA"/>
</dbReference>
<accession>A0ABY6URT7</accession>